<dbReference type="SUPFAM" id="SSF53474">
    <property type="entry name" value="alpha/beta-Hydrolases"/>
    <property type="match status" value="1"/>
</dbReference>
<dbReference type="Pfam" id="PF07224">
    <property type="entry name" value="Chlorophyllase"/>
    <property type="match status" value="1"/>
</dbReference>
<protein>
    <submittedName>
        <fullName evidence="4">Uncharacterized protein</fullName>
    </submittedName>
</protein>
<keyword evidence="2" id="KW-0378">Hydrolase</keyword>
<evidence type="ECO:0000256" key="2">
    <source>
        <dbReference type="ARBA" id="ARBA00022801"/>
    </source>
</evidence>
<organism evidence="4 5">
    <name type="scientific">Candidatus Neomicrothrix subdominans</name>
    <dbReference type="NCBI Taxonomy" id="2954438"/>
    <lineage>
        <taxon>Bacteria</taxon>
        <taxon>Bacillati</taxon>
        <taxon>Actinomycetota</taxon>
        <taxon>Acidimicrobiia</taxon>
        <taxon>Acidimicrobiales</taxon>
        <taxon>Microthrixaceae</taxon>
        <taxon>Candidatus Neomicrothrix</taxon>
    </lineage>
</organism>
<comment type="caution">
    <text evidence="4">The sequence shown here is derived from an EMBL/GenBank/DDBJ whole genome shotgun (WGS) entry which is preliminary data.</text>
</comment>
<dbReference type="GO" id="GO:0052689">
    <property type="term" value="F:carboxylic ester hydrolase activity"/>
    <property type="evidence" value="ECO:0007669"/>
    <property type="project" value="UniProtKB-ARBA"/>
</dbReference>
<accession>A0A936NC31</accession>
<name>A0A936NC31_9ACTN</name>
<evidence type="ECO:0000313" key="4">
    <source>
        <dbReference type="EMBL" id="MBK9297220.1"/>
    </source>
</evidence>
<proteinExistence type="inferred from homology"/>
<evidence type="ECO:0000256" key="3">
    <source>
        <dbReference type="SAM" id="MobiDB-lite"/>
    </source>
</evidence>
<dbReference type="InterPro" id="IPR050261">
    <property type="entry name" value="FrsA_esterase"/>
</dbReference>
<dbReference type="InterPro" id="IPR029058">
    <property type="entry name" value="AB_hydrolase_fold"/>
</dbReference>
<evidence type="ECO:0000256" key="1">
    <source>
        <dbReference type="ARBA" id="ARBA00008645"/>
    </source>
</evidence>
<gene>
    <name evidence="4" type="ORF">IPN02_10410</name>
</gene>
<evidence type="ECO:0000313" key="5">
    <source>
        <dbReference type="Proteomes" id="UP000727993"/>
    </source>
</evidence>
<reference evidence="4 5" key="1">
    <citation type="submission" date="2020-10" db="EMBL/GenBank/DDBJ databases">
        <title>Connecting structure to function with the recovery of over 1000 high-quality activated sludge metagenome-assembled genomes encoding full-length rRNA genes using long-read sequencing.</title>
        <authorList>
            <person name="Singleton C.M."/>
            <person name="Petriglieri F."/>
            <person name="Kristensen J.M."/>
            <person name="Kirkegaard R.H."/>
            <person name="Michaelsen T.Y."/>
            <person name="Andersen M.H."/>
            <person name="Karst S.M."/>
            <person name="Dueholm M.S."/>
            <person name="Nielsen P.H."/>
            <person name="Albertsen M."/>
        </authorList>
    </citation>
    <scope>NUCLEOTIDE SEQUENCE [LARGE SCALE GENOMIC DNA]</scope>
    <source>
        <strain evidence="4">Lyne_18-Q3-R50-59_MAXAC.006</strain>
    </source>
</reference>
<feature type="region of interest" description="Disordered" evidence="3">
    <location>
        <begin position="46"/>
        <end position="71"/>
    </location>
</feature>
<dbReference type="EMBL" id="JADJZA010000007">
    <property type="protein sequence ID" value="MBK9297220.1"/>
    <property type="molecule type" value="Genomic_DNA"/>
</dbReference>
<dbReference type="PANTHER" id="PTHR22946:SF9">
    <property type="entry name" value="POLYKETIDE TRANSFERASE AF380"/>
    <property type="match status" value="1"/>
</dbReference>
<sequence>MLQCPRHDLAEEPRAVSRLPAPWRRGVRRSIAAAALVVGAYGCASPAAGSTQPATTPSAASPEPEALPGETTATTTVDTVARIGTYAVGSDNFDVVDTSRTTDAWGGQNELPERTLPTLVLYPAADGAGDTSSKTANDAVEVVHQAEPQPGPWPLIVFSHGRGGTGPAYVNTLKLWASAGYVVVVPTFPLTSALSPGQPKTEDLVNQPADVSFLVDWALAFDADNPLAGMIDPERIGLAGHSLGGFTSLAAAYNPKLRDDRIGAVAEWAGSYLDVLADGGPPIEDGPPLLIVHGDADETVSYGAALATAAAIGPPWGLITLVGGEHIPPYIQGLDDPYSAVVTKGTLNFFDATLKDDPAGERRLDDLVDKAGPQVATFVEAKD</sequence>
<dbReference type="Gene3D" id="3.40.50.1820">
    <property type="entry name" value="alpha/beta hydrolase"/>
    <property type="match status" value="1"/>
</dbReference>
<comment type="similarity">
    <text evidence="1">Belongs to the AB hydrolase superfamily.</text>
</comment>
<dbReference type="Proteomes" id="UP000727993">
    <property type="component" value="Unassembled WGS sequence"/>
</dbReference>
<dbReference type="PANTHER" id="PTHR22946">
    <property type="entry name" value="DIENELACTONE HYDROLASE DOMAIN-CONTAINING PROTEIN-RELATED"/>
    <property type="match status" value="1"/>
</dbReference>
<dbReference type="InterPro" id="IPR017395">
    <property type="entry name" value="Chlorophyllase-like"/>
</dbReference>
<dbReference type="AlphaFoldDB" id="A0A936NC31"/>